<dbReference type="EMBL" id="MCGR01000005">
    <property type="protein sequence ID" value="ORY89709.1"/>
    <property type="molecule type" value="Genomic_DNA"/>
</dbReference>
<organism evidence="1 2">
    <name type="scientific">Leucosporidium creatinivorum</name>
    <dbReference type="NCBI Taxonomy" id="106004"/>
    <lineage>
        <taxon>Eukaryota</taxon>
        <taxon>Fungi</taxon>
        <taxon>Dikarya</taxon>
        <taxon>Basidiomycota</taxon>
        <taxon>Pucciniomycotina</taxon>
        <taxon>Microbotryomycetes</taxon>
        <taxon>Leucosporidiales</taxon>
        <taxon>Leucosporidium</taxon>
    </lineage>
</organism>
<protein>
    <submittedName>
        <fullName evidence="1">Uncharacterized protein</fullName>
    </submittedName>
</protein>
<keyword evidence="2" id="KW-1185">Reference proteome</keyword>
<gene>
    <name evidence="1" type="ORF">BCR35DRAFT_157076</name>
</gene>
<accession>A0A1Y2G1M0</accession>
<name>A0A1Y2G1M0_9BASI</name>
<proteinExistence type="predicted"/>
<dbReference type="Gene3D" id="3.80.10.10">
    <property type="entry name" value="Ribonuclease Inhibitor"/>
    <property type="match status" value="1"/>
</dbReference>
<dbReference type="Proteomes" id="UP000193467">
    <property type="component" value="Unassembled WGS sequence"/>
</dbReference>
<reference evidence="1 2" key="1">
    <citation type="submission" date="2016-07" db="EMBL/GenBank/DDBJ databases">
        <title>Pervasive Adenine N6-methylation of Active Genes in Fungi.</title>
        <authorList>
            <consortium name="DOE Joint Genome Institute"/>
            <person name="Mondo S.J."/>
            <person name="Dannebaum R.O."/>
            <person name="Kuo R.C."/>
            <person name="Labutti K."/>
            <person name="Haridas S."/>
            <person name="Kuo A."/>
            <person name="Salamov A."/>
            <person name="Ahrendt S.R."/>
            <person name="Lipzen A."/>
            <person name="Sullivan W."/>
            <person name="Andreopoulos W.B."/>
            <person name="Clum A."/>
            <person name="Lindquist E."/>
            <person name="Daum C."/>
            <person name="Ramamoorthy G.K."/>
            <person name="Gryganskyi A."/>
            <person name="Culley D."/>
            <person name="Magnuson J.K."/>
            <person name="James T.Y."/>
            <person name="O'Malley M.A."/>
            <person name="Stajich J.E."/>
            <person name="Spatafora J.W."/>
            <person name="Visel A."/>
            <person name="Grigoriev I.V."/>
        </authorList>
    </citation>
    <scope>NUCLEOTIDE SEQUENCE [LARGE SCALE GENOMIC DNA]</scope>
    <source>
        <strain evidence="1 2">62-1032</strain>
    </source>
</reference>
<sequence length="355" mass="39948">MAPPSLSDDVVACILAALSEKVEDSYIEPPYGTLLACTLVSKAWHPLAIHQLYAHLEVELCLHIAVEPLSDSLSLERTLLMRPALGAHTRTLRMKAKPSSTEPADRRKGEAAVIRVAGVFLYCCPNLLGIDFFAFNTDFGAMVQCSLLELIEALRPGLTRLALNDVHLDQANFLALVPRFANLQHFTLMSKLWDDRQLDLEPSHPLFALLKSLSTNLTSLELHLDLSPPRLRAAFSLVSQFYNLRHLRLHLGKSPEVAADLVAALHRLNHLATFTCTFTHTGPEFSFATLPFSLRRIDFPYGLPFVAILELVLQPERENCLILWSEEDWGSMERKMMERFVAAGDVLRRRYPLDE</sequence>
<dbReference type="AlphaFoldDB" id="A0A1Y2G1M0"/>
<evidence type="ECO:0000313" key="2">
    <source>
        <dbReference type="Proteomes" id="UP000193467"/>
    </source>
</evidence>
<dbReference type="SUPFAM" id="SSF52047">
    <property type="entry name" value="RNI-like"/>
    <property type="match status" value="1"/>
</dbReference>
<dbReference type="InParanoid" id="A0A1Y2G1M0"/>
<evidence type="ECO:0000313" key="1">
    <source>
        <dbReference type="EMBL" id="ORY89709.1"/>
    </source>
</evidence>
<dbReference type="InterPro" id="IPR032675">
    <property type="entry name" value="LRR_dom_sf"/>
</dbReference>
<comment type="caution">
    <text evidence="1">The sequence shown here is derived from an EMBL/GenBank/DDBJ whole genome shotgun (WGS) entry which is preliminary data.</text>
</comment>